<evidence type="ECO:0000259" key="5">
    <source>
        <dbReference type="PROSITE" id="PS51747"/>
    </source>
</evidence>
<dbReference type="PANTHER" id="PTHR11079:SF161">
    <property type="entry name" value="CMP_DCMP-TYPE DEAMINASE DOMAIN-CONTAINING PROTEIN"/>
    <property type="match status" value="1"/>
</dbReference>
<dbReference type="SUPFAM" id="SSF53927">
    <property type="entry name" value="Cytidine deaminase-like"/>
    <property type="match status" value="1"/>
</dbReference>
<dbReference type="RefSeq" id="WP_114185683.1">
    <property type="nucleotide sequence ID" value="NZ_BJYU01000011.1"/>
</dbReference>
<dbReference type="EMBL" id="BJYU01000011">
    <property type="protein sequence ID" value="GEO13466.1"/>
    <property type="molecule type" value="Genomic_DNA"/>
</dbReference>
<evidence type="ECO:0000256" key="3">
    <source>
        <dbReference type="ARBA" id="ARBA00022801"/>
    </source>
</evidence>
<keyword evidence="7" id="KW-1185">Reference proteome</keyword>
<dbReference type="CDD" id="cd01285">
    <property type="entry name" value="nucleoside_deaminase"/>
    <property type="match status" value="1"/>
</dbReference>
<protein>
    <recommendedName>
        <fullName evidence="5">CMP/dCMP-type deaminase domain-containing protein</fullName>
    </recommendedName>
</protein>
<sequence>MTDPKSDDQRYLARAVALSREHMNDGAGGPFGAVIVRDGEVLAEGWNRVTSTNDPTAHAEVTAIRRACEAVGDFALHGATLYTSCEPCPMCLASAYWARVSRIVYANTRQDAAAIGFDDSLIYDEIPKAVEERIIPMDHLPSLEARAVFDAWADKPDKVSY</sequence>
<evidence type="ECO:0000256" key="1">
    <source>
        <dbReference type="ARBA" id="ARBA00006576"/>
    </source>
</evidence>
<dbReference type="InterPro" id="IPR002125">
    <property type="entry name" value="CMP_dCMP_dom"/>
</dbReference>
<name>A0A512BND5_9HYPH</name>
<keyword evidence="2" id="KW-0479">Metal-binding</keyword>
<evidence type="ECO:0000256" key="2">
    <source>
        <dbReference type="ARBA" id="ARBA00022723"/>
    </source>
</evidence>
<dbReference type="GO" id="GO:0046872">
    <property type="term" value="F:metal ion binding"/>
    <property type="evidence" value="ECO:0007669"/>
    <property type="project" value="UniProtKB-KW"/>
</dbReference>
<dbReference type="Gene3D" id="3.40.140.10">
    <property type="entry name" value="Cytidine Deaminase, domain 2"/>
    <property type="match status" value="1"/>
</dbReference>
<dbReference type="PROSITE" id="PS51747">
    <property type="entry name" value="CYT_DCMP_DEAMINASES_2"/>
    <property type="match status" value="1"/>
</dbReference>
<dbReference type="Pfam" id="PF00383">
    <property type="entry name" value="dCMP_cyt_deam_1"/>
    <property type="match status" value="1"/>
</dbReference>
<dbReference type="GO" id="GO:0047974">
    <property type="term" value="F:guanosine deaminase activity"/>
    <property type="evidence" value="ECO:0007669"/>
    <property type="project" value="TreeGrafter"/>
</dbReference>
<keyword evidence="4" id="KW-0862">Zinc</keyword>
<dbReference type="AlphaFoldDB" id="A0A512BND5"/>
<dbReference type="GO" id="GO:0006152">
    <property type="term" value="P:purine nucleoside catabolic process"/>
    <property type="evidence" value="ECO:0007669"/>
    <property type="project" value="TreeGrafter"/>
</dbReference>
<dbReference type="Proteomes" id="UP000321085">
    <property type="component" value="Unassembled WGS sequence"/>
</dbReference>
<comment type="similarity">
    <text evidence="1">Belongs to the cytidine and deoxycytidylate deaminase family.</text>
</comment>
<evidence type="ECO:0000256" key="4">
    <source>
        <dbReference type="ARBA" id="ARBA00022833"/>
    </source>
</evidence>
<gene>
    <name evidence="6" type="ORF">MAE02_11620</name>
</gene>
<dbReference type="OrthoDB" id="9802676at2"/>
<keyword evidence="3" id="KW-0378">Hydrolase</keyword>
<dbReference type="InterPro" id="IPR016193">
    <property type="entry name" value="Cytidine_deaminase-like"/>
</dbReference>
<feature type="domain" description="CMP/dCMP-type deaminase" evidence="5">
    <location>
        <begin position="6"/>
        <end position="118"/>
    </location>
</feature>
<proteinExistence type="inferred from homology"/>
<evidence type="ECO:0000313" key="6">
    <source>
        <dbReference type="EMBL" id="GEO13466.1"/>
    </source>
</evidence>
<accession>A0A512BND5</accession>
<organism evidence="6 7">
    <name type="scientific">Microvirga aerophila</name>
    <dbReference type="NCBI Taxonomy" id="670291"/>
    <lineage>
        <taxon>Bacteria</taxon>
        <taxon>Pseudomonadati</taxon>
        <taxon>Pseudomonadota</taxon>
        <taxon>Alphaproteobacteria</taxon>
        <taxon>Hyphomicrobiales</taxon>
        <taxon>Methylobacteriaceae</taxon>
        <taxon>Microvirga</taxon>
    </lineage>
</organism>
<evidence type="ECO:0000313" key="7">
    <source>
        <dbReference type="Proteomes" id="UP000321085"/>
    </source>
</evidence>
<dbReference type="PANTHER" id="PTHR11079">
    <property type="entry name" value="CYTOSINE DEAMINASE FAMILY MEMBER"/>
    <property type="match status" value="1"/>
</dbReference>
<dbReference type="FunFam" id="3.40.140.10:FF:000011">
    <property type="entry name" value="tRNA-specific adenosine deaminase"/>
    <property type="match status" value="1"/>
</dbReference>
<comment type="caution">
    <text evidence="6">The sequence shown here is derived from an EMBL/GenBank/DDBJ whole genome shotgun (WGS) entry which is preliminary data.</text>
</comment>
<reference evidence="6 7" key="1">
    <citation type="submission" date="2019-07" db="EMBL/GenBank/DDBJ databases">
        <title>Whole genome shotgun sequence of Microvirga aerophila NBRC 106136.</title>
        <authorList>
            <person name="Hosoyama A."/>
            <person name="Uohara A."/>
            <person name="Ohji S."/>
            <person name="Ichikawa N."/>
        </authorList>
    </citation>
    <scope>NUCLEOTIDE SEQUENCE [LARGE SCALE GENOMIC DNA]</scope>
    <source>
        <strain evidence="6 7">NBRC 106136</strain>
    </source>
</reference>